<dbReference type="GO" id="GO:0046872">
    <property type="term" value="F:metal ion binding"/>
    <property type="evidence" value="ECO:0007669"/>
    <property type="project" value="UniProtKB-KW"/>
</dbReference>
<dbReference type="Proteomes" id="UP000242188">
    <property type="component" value="Unassembled WGS sequence"/>
</dbReference>
<dbReference type="GO" id="GO:0004423">
    <property type="term" value="F:iduronate-2-sulfatase activity"/>
    <property type="evidence" value="ECO:0007669"/>
    <property type="project" value="TreeGrafter"/>
</dbReference>
<dbReference type="PANTHER" id="PTHR45953">
    <property type="entry name" value="IDURONATE 2-SULFATASE"/>
    <property type="match status" value="1"/>
</dbReference>
<dbReference type="EMBL" id="NEDP02004404">
    <property type="protein sequence ID" value="OWF45787.1"/>
    <property type="molecule type" value="Genomic_DNA"/>
</dbReference>
<name>A0A210QAM9_MIZYE</name>
<keyword evidence="1" id="KW-0479">Metal-binding</keyword>
<protein>
    <submittedName>
        <fullName evidence="3">Iduronate 2-sulfatase</fullName>
    </submittedName>
</protein>
<proteinExistence type="predicted"/>
<dbReference type="GO" id="GO:0005737">
    <property type="term" value="C:cytoplasm"/>
    <property type="evidence" value="ECO:0007669"/>
    <property type="project" value="TreeGrafter"/>
</dbReference>
<reference evidence="3 4" key="1">
    <citation type="journal article" date="2017" name="Nat. Ecol. Evol.">
        <title>Scallop genome provides insights into evolution of bilaterian karyotype and development.</title>
        <authorList>
            <person name="Wang S."/>
            <person name="Zhang J."/>
            <person name="Jiao W."/>
            <person name="Li J."/>
            <person name="Xun X."/>
            <person name="Sun Y."/>
            <person name="Guo X."/>
            <person name="Huan P."/>
            <person name="Dong B."/>
            <person name="Zhang L."/>
            <person name="Hu X."/>
            <person name="Sun X."/>
            <person name="Wang J."/>
            <person name="Zhao C."/>
            <person name="Wang Y."/>
            <person name="Wang D."/>
            <person name="Huang X."/>
            <person name="Wang R."/>
            <person name="Lv J."/>
            <person name="Li Y."/>
            <person name="Zhang Z."/>
            <person name="Liu B."/>
            <person name="Lu W."/>
            <person name="Hui Y."/>
            <person name="Liang J."/>
            <person name="Zhou Z."/>
            <person name="Hou R."/>
            <person name="Li X."/>
            <person name="Liu Y."/>
            <person name="Li H."/>
            <person name="Ning X."/>
            <person name="Lin Y."/>
            <person name="Zhao L."/>
            <person name="Xing Q."/>
            <person name="Dou J."/>
            <person name="Li Y."/>
            <person name="Mao J."/>
            <person name="Guo H."/>
            <person name="Dou H."/>
            <person name="Li T."/>
            <person name="Mu C."/>
            <person name="Jiang W."/>
            <person name="Fu Q."/>
            <person name="Fu X."/>
            <person name="Miao Y."/>
            <person name="Liu J."/>
            <person name="Yu Q."/>
            <person name="Li R."/>
            <person name="Liao H."/>
            <person name="Li X."/>
            <person name="Kong Y."/>
            <person name="Jiang Z."/>
            <person name="Chourrout D."/>
            <person name="Li R."/>
            <person name="Bao Z."/>
        </authorList>
    </citation>
    <scope>NUCLEOTIDE SEQUENCE [LARGE SCALE GENOMIC DNA]</scope>
    <source>
        <strain evidence="3 4">PY_sf001</strain>
    </source>
</reference>
<organism evidence="3 4">
    <name type="scientific">Mizuhopecten yessoensis</name>
    <name type="common">Japanese scallop</name>
    <name type="synonym">Patinopecten yessoensis</name>
    <dbReference type="NCBI Taxonomy" id="6573"/>
    <lineage>
        <taxon>Eukaryota</taxon>
        <taxon>Metazoa</taxon>
        <taxon>Spiralia</taxon>
        <taxon>Lophotrochozoa</taxon>
        <taxon>Mollusca</taxon>
        <taxon>Bivalvia</taxon>
        <taxon>Autobranchia</taxon>
        <taxon>Pteriomorphia</taxon>
        <taxon>Pectinida</taxon>
        <taxon>Pectinoidea</taxon>
        <taxon>Pectinidae</taxon>
        <taxon>Mizuhopecten</taxon>
    </lineage>
</organism>
<comment type="caution">
    <text evidence="3">The sequence shown here is derived from an EMBL/GenBank/DDBJ whole genome shotgun (WGS) entry which is preliminary data.</text>
</comment>
<evidence type="ECO:0000313" key="3">
    <source>
        <dbReference type="EMBL" id="OWF45787.1"/>
    </source>
</evidence>
<evidence type="ECO:0000256" key="1">
    <source>
        <dbReference type="ARBA" id="ARBA00022723"/>
    </source>
</evidence>
<sequence>MMASMSDIEMYCIEARQVYYLFCLVGWSLGEHQEWSKYSNFEVAVRVPMMVYVPWKTCHSDRANRTRFCSKVSKKISFKCYVCTEGKSLGPLINFVTSNKSSDRITLNSTAFSQYLRPSRTPSTNSDEPSYNQTTIMGYSLTTDDFRYTPWVGFNSSTGMCYLGMCMAKNSTSMEV</sequence>
<evidence type="ECO:0000256" key="2">
    <source>
        <dbReference type="ARBA" id="ARBA00022801"/>
    </source>
</evidence>
<keyword evidence="4" id="KW-1185">Reference proteome</keyword>
<accession>A0A210QAM9</accession>
<dbReference type="SUPFAM" id="SSF53649">
    <property type="entry name" value="Alkaline phosphatase-like"/>
    <property type="match status" value="1"/>
</dbReference>
<gene>
    <name evidence="3" type="ORF">KP79_PYT13046</name>
</gene>
<dbReference type="PANTHER" id="PTHR45953:SF1">
    <property type="entry name" value="IDURONATE 2-SULFATASE"/>
    <property type="match status" value="1"/>
</dbReference>
<keyword evidence="2" id="KW-0378">Hydrolase</keyword>
<evidence type="ECO:0000313" key="4">
    <source>
        <dbReference type="Proteomes" id="UP000242188"/>
    </source>
</evidence>
<dbReference type="InterPro" id="IPR017850">
    <property type="entry name" value="Alkaline_phosphatase_core_sf"/>
</dbReference>
<dbReference type="OrthoDB" id="96314at2759"/>
<dbReference type="Gene3D" id="3.40.720.10">
    <property type="entry name" value="Alkaline Phosphatase, subunit A"/>
    <property type="match status" value="1"/>
</dbReference>
<dbReference type="STRING" id="6573.A0A210QAM9"/>
<dbReference type="AlphaFoldDB" id="A0A210QAM9"/>